<dbReference type="Proteomes" id="UP000286147">
    <property type="component" value="Unassembled WGS sequence"/>
</dbReference>
<dbReference type="RefSeq" id="WP_118035347.1">
    <property type="nucleotide sequence ID" value="NZ_QRTP01000001.1"/>
</dbReference>
<dbReference type="EMBL" id="QRTP01000001">
    <property type="protein sequence ID" value="RGQ87039.1"/>
    <property type="molecule type" value="Genomic_DNA"/>
</dbReference>
<reference evidence="1 2" key="1">
    <citation type="submission" date="2018-08" db="EMBL/GenBank/DDBJ databases">
        <title>A genome reference for cultivated species of the human gut microbiota.</title>
        <authorList>
            <person name="Zou Y."/>
            <person name="Xue W."/>
            <person name="Luo G."/>
        </authorList>
    </citation>
    <scope>NUCLEOTIDE SEQUENCE [LARGE SCALE GENOMIC DNA]</scope>
    <source>
        <strain evidence="1 2">AF27-12</strain>
    </source>
</reference>
<dbReference type="AlphaFoldDB" id="A0A412CHQ5"/>
<sequence length="272" mass="32476">MNTTINNDYKEQELSWKPTIHVKHNQDKQKWIISLENILKFSFIKRSENTLDYIYSINPDKADSVFKILYACKICKGFLSGKIKANDKIIAEYTSTTKNKRDEKSLEYLIEYWNKVYELEKLLNKKFSPAEITKNFDKESFDFYRLERCLLDKKPYRIDDFHLKEITLDGLNENFINEFKTKKSYDFTFKEKETITFANQQFEFYKVKALFNVIIKDVEISEKTPPIMLIKILVDNNNDEMYLSEQIFLNEKDTFAIIKPENLEYLKTATPL</sequence>
<comment type="caution">
    <text evidence="1">The sequence shown here is derived from an EMBL/GenBank/DDBJ whole genome shotgun (WGS) entry which is preliminary data.</text>
</comment>
<evidence type="ECO:0000313" key="2">
    <source>
        <dbReference type="Proteomes" id="UP000286147"/>
    </source>
</evidence>
<gene>
    <name evidence="1" type="ORF">DWY77_00280</name>
</gene>
<proteinExistence type="predicted"/>
<protein>
    <submittedName>
        <fullName evidence="1">Uncharacterized protein</fullName>
    </submittedName>
</protein>
<evidence type="ECO:0000313" key="1">
    <source>
        <dbReference type="EMBL" id="RGQ87039.1"/>
    </source>
</evidence>
<accession>A0A412CHQ5</accession>
<name>A0A412CHQ5_9FIRM</name>
<organism evidence="1 2">
    <name type="scientific">Megamonas rupellensis</name>
    <dbReference type="NCBI Taxonomy" id="491921"/>
    <lineage>
        <taxon>Bacteria</taxon>
        <taxon>Bacillati</taxon>
        <taxon>Bacillota</taxon>
        <taxon>Negativicutes</taxon>
        <taxon>Selenomonadales</taxon>
        <taxon>Selenomonadaceae</taxon>
        <taxon>Megamonas</taxon>
    </lineage>
</organism>